<evidence type="ECO:0000256" key="3">
    <source>
        <dbReference type="PROSITE-ProRule" id="PRU00176"/>
    </source>
</evidence>
<proteinExistence type="predicted"/>
<feature type="compositionally biased region" description="Low complexity" evidence="5">
    <location>
        <begin position="268"/>
        <end position="278"/>
    </location>
</feature>
<feature type="compositionally biased region" description="Polar residues" evidence="5">
    <location>
        <begin position="1346"/>
        <end position="1386"/>
    </location>
</feature>
<feature type="compositionally biased region" description="Polar residues" evidence="5">
    <location>
        <begin position="712"/>
        <end position="721"/>
    </location>
</feature>
<dbReference type="VEuPathDB" id="AmoebaDB:NfTy_065180"/>
<comment type="caution">
    <text evidence="7">The sequence shown here is derived from an EMBL/GenBank/DDBJ whole genome shotgun (WGS) entry which is preliminary data.</text>
</comment>
<dbReference type="PROSITE" id="PS50102">
    <property type="entry name" value="RRM"/>
    <property type="match status" value="2"/>
</dbReference>
<dbReference type="RefSeq" id="XP_044561734.1">
    <property type="nucleotide sequence ID" value="XM_044707004.1"/>
</dbReference>
<feature type="region of interest" description="Disordered" evidence="5">
    <location>
        <begin position="990"/>
        <end position="1077"/>
    </location>
</feature>
<name>A0A6A5BRU4_NAEFO</name>
<evidence type="ECO:0000259" key="6">
    <source>
        <dbReference type="PROSITE" id="PS50102"/>
    </source>
</evidence>
<feature type="compositionally biased region" description="Basic and acidic residues" evidence="5">
    <location>
        <begin position="238"/>
        <end position="261"/>
    </location>
</feature>
<feature type="region of interest" description="Disordered" evidence="5">
    <location>
        <begin position="571"/>
        <end position="597"/>
    </location>
</feature>
<feature type="compositionally biased region" description="Polar residues" evidence="5">
    <location>
        <begin position="1020"/>
        <end position="1033"/>
    </location>
</feature>
<feature type="region of interest" description="Disordered" evidence="5">
    <location>
        <begin position="233"/>
        <end position="290"/>
    </location>
</feature>
<evidence type="ECO:0000256" key="5">
    <source>
        <dbReference type="SAM" id="MobiDB-lite"/>
    </source>
</evidence>
<evidence type="ECO:0000313" key="8">
    <source>
        <dbReference type="Proteomes" id="UP000444721"/>
    </source>
</evidence>
<dbReference type="CDD" id="cd12254">
    <property type="entry name" value="RRM_hnRNPH_ESRPs_RBM12_like"/>
    <property type="match status" value="3"/>
</dbReference>
<dbReference type="SUPFAM" id="SSF54928">
    <property type="entry name" value="RNA-binding domain, RBD"/>
    <property type="match status" value="3"/>
</dbReference>
<dbReference type="InterPro" id="IPR035979">
    <property type="entry name" value="RBD_domain_sf"/>
</dbReference>
<dbReference type="Proteomes" id="UP000444721">
    <property type="component" value="Unassembled WGS sequence"/>
</dbReference>
<keyword evidence="2 3" id="KW-0694">RNA-binding</keyword>
<feature type="domain" description="RRM" evidence="6">
    <location>
        <begin position="838"/>
        <end position="935"/>
    </location>
</feature>
<dbReference type="InterPro" id="IPR012677">
    <property type="entry name" value="Nucleotide-bd_a/b_plait_sf"/>
</dbReference>
<feature type="coiled-coil region" evidence="4">
    <location>
        <begin position="928"/>
        <end position="955"/>
    </location>
</feature>
<feature type="compositionally biased region" description="Basic and acidic residues" evidence="5">
    <location>
        <begin position="1048"/>
        <end position="1067"/>
    </location>
</feature>
<feature type="compositionally biased region" description="Acidic residues" evidence="5">
    <location>
        <begin position="1324"/>
        <end position="1339"/>
    </location>
</feature>
<dbReference type="GeneID" id="68110892"/>
<feature type="compositionally biased region" description="Low complexity" evidence="5">
    <location>
        <begin position="525"/>
        <end position="537"/>
    </location>
</feature>
<keyword evidence="4" id="KW-0175">Coiled coil</keyword>
<feature type="compositionally biased region" description="Low complexity" evidence="5">
    <location>
        <begin position="573"/>
        <end position="590"/>
    </location>
</feature>
<evidence type="ECO:0000256" key="1">
    <source>
        <dbReference type="ARBA" id="ARBA00022737"/>
    </source>
</evidence>
<feature type="compositionally biased region" description="Low complexity" evidence="5">
    <location>
        <begin position="19"/>
        <end position="31"/>
    </location>
</feature>
<gene>
    <name evidence="7" type="ORF">FDP41_003674</name>
</gene>
<keyword evidence="8" id="KW-1185">Reference proteome</keyword>
<protein>
    <recommendedName>
        <fullName evidence="6">RRM domain-containing protein</fullName>
    </recommendedName>
</protein>
<organism evidence="7 8">
    <name type="scientific">Naegleria fowleri</name>
    <name type="common">Brain eating amoeba</name>
    <dbReference type="NCBI Taxonomy" id="5763"/>
    <lineage>
        <taxon>Eukaryota</taxon>
        <taxon>Discoba</taxon>
        <taxon>Heterolobosea</taxon>
        <taxon>Tetramitia</taxon>
        <taxon>Eutetramitia</taxon>
        <taxon>Vahlkampfiidae</taxon>
        <taxon>Naegleria</taxon>
    </lineage>
</organism>
<dbReference type="InterPro" id="IPR000504">
    <property type="entry name" value="RRM_dom"/>
</dbReference>
<dbReference type="SMART" id="SM00360">
    <property type="entry name" value="RRM"/>
    <property type="match status" value="4"/>
</dbReference>
<dbReference type="InterPro" id="IPR050666">
    <property type="entry name" value="ESRP"/>
</dbReference>
<feature type="compositionally biased region" description="Low complexity" evidence="5">
    <location>
        <begin position="1034"/>
        <end position="1043"/>
    </location>
</feature>
<dbReference type="VEuPathDB" id="AmoebaDB:NF0125600"/>
<dbReference type="Gene3D" id="3.30.70.330">
    <property type="match status" value="5"/>
</dbReference>
<dbReference type="Pfam" id="PF00076">
    <property type="entry name" value="RRM_1"/>
    <property type="match status" value="2"/>
</dbReference>
<evidence type="ECO:0000313" key="7">
    <source>
        <dbReference type="EMBL" id="KAF0977021.1"/>
    </source>
</evidence>
<keyword evidence="1" id="KW-0677">Repeat</keyword>
<dbReference type="PANTHER" id="PTHR13976">
    <property type="entry name" value="HETEROGENEOUS NUCLEAR RIBONUCLEOPROTEIN-RELATED"/>
    <property type="match status" value="1"/>
</dbReference>
<dbReference type="GO" id="GO:0003723">
    <property type="term" value="F:RNA binding"/>
    <property type="evidence" value="ECO:0007669"/>
    <property type="project" value="UniProtKB-UniRule"/>
</dbReference>
<feature type="domain" description="RRM" evidence="6">
    <location>
        <begin position="1468"/>
        <end position="1542"/>
    </location>
</feature>
<feature type="region of interest" description="Disordered" evidence="5">
    <location>
        <begin position="1324"/>
        <end position="1399"/>
    </location>
</feature>
<reference evidence="7 8" key="1">
    <citation type="journal article" date="2019" name="Sci. Rep.">
        <title>Nanopore sequencing improves the draft genome of the human pathogenic amoeba Naegleria fowleri.</title>
        <authorList>
            <person name="Liechti N."/>
            <person name="Schurch N."/>
            <person name="Bruggmann R."/>
            <person name="Wittwer M."/>
        </authorList>
    </citation>
    <scope>NUCLEOTIDE SEQUENCE [LARGE SCALE GENOMIC DNA]</scope>
    <source>
        <strain evidence="7 8">ATCC 30894</strain>
    </source>
</reference>
<evidence type="ECO:0000256" key="4">
    <source>
        <dbReference type="SAM" id="Coils"/>
    </source>
</evidence>
<dbReference type="EMBL" id="VFQX01000035">
    <property type="protein sequence ID" value="KAF0977021.1"/>
    <property type="molecule type" value="Genomic_DNA"/>
</dbReference>
<feature type="compositionally biased region" description="Polar residues" evidence="5">
    <location>
        <begin position="728"/>
        <end position="752"/>
    </location>
</feature>
<dbReference type="VEuPathDB" id="AmoebaDB:FDP41_003674"/>
<dbReference type="OrthoDB" id="431068at2759"/>
<feature type="region of interest" description="Disordered" evidence="5">
    <location>
        <begin position="525"/>
        <end position="552"/>
    </location>
</feature>
<feature type="compositionally biased region" description="Low complexity" evidence="5">
    <location>
        <begin position="753"/>
        <end position="770"/>
    </location>
</feature>
<feature type="region of interest" description="Disordered" evidence="5">
    <location>
        <begin position="789"/>
        <end position="838"/>
    </location>
</feature>
<sequence length="1549" mass="173026">MDLTTTTLLPRSNSLRQVSRFVSSSSSSLTDQSHEPRHTQQPSPPESTLGILTDPITSKGELLQHQHSPPSLRHGSSSLNSHSSSSCYYYGGSGDGMSEYLSLSSSSCSSSSSSFSSDWLWRSSFPLSQAFGPTSSSSSIHHQLFPSSYQQQYVLPTTSIHLNPSLTNCNSIISNIVESFHYCIIIEFEFSHKEDSMIMPSSYLGVAPSFPSGVKSVCFHIVKCDATTTTNNSALRKATSEQHGDTTNEHGKSLNHHDGKSIKNHHMSSTSTAATNSNDHMNGISPHTRTSQKGLIINLEEYDPSSTEILQCEHYTPYPVHFVSNFCELLQLLDESIERESLTLLQQQPIQSEQLSSSSSADHILTPSKLHSCFLSPVHHCCFSTSTEQQQQNTNNINNQHYQSTLSYCSSVVNIPQLIQELAQRHCIHIDSLFERPFFTLIENNHLSYQTTTLSTAAVSKENHSIPSFFQGNFTMIKNCEKMAQTILKQVHQSEVDSSSCSSHSTTTPTTSTLEYPQQEAMFVSSGAASSLSSSSLENQTSTSHEHDKSSDMNGRVIALNHNGVVDASSALTSTTNSSTSSNSNNNSSNEQQQRPTTSFISKPLSIHSPSFEPPPHVLQQTIRQERALLQQVDSPLTDEFKTSVARLRGLPWTSTIRDIAEFFSEFKLAKRDPSLSNLEEQIQAATAEYSTMTYYPSHIESSMQPLEHSENSPNSSTSITMKRPNRSQKSNAHAGNNNGSTHSRGGNASAVSNTPSQTSPTTTNTSATLPSPPTYADVLKGISVPSSSATFSSNATSSSATHHSSSSPSTFSHSPTTSTTPQQQDSSPTSHSQQQPSILTIRNNEWTSMDSSSTAAVFDSSTTGQSTQVAVRQYTLPIELVKELDILLMLNYYGKSTGEAYVRFESDEELERARKTMDKKNLGNRYIEIFKSTVDEMEHSRKVLERNLKNLNNSKILKMRNVPFSATEEEIETFFSGLTIATAPLYRQSHHSHAGVPSGNHHHGKGTTSSLLMNGGEEPSTTTTNLNSATDESSSSSRSSQSGIGADESKSESPQEHRDHDEHTQEAARSLSQQSSMPTRRKIFFVINPITGKRTGEVFVEFISHEQMVQAAKRNKEKIRNRYIELFHSSISELRASQYYIQQHQQYYQTRPQQHPYLTSTNYYPRSSTMRNHYYPSHNYYQNRNSTNNGTMMMNGGQNIVSPSELKPTHSTSSTEASFIVKIEGLPTDFEEDQIADWLNGLNIADAGIHLIFGEDEHSTGEAFIEFVDEESLMRALERDQTTITSTEENHETGEQHNEITYTVRVLKSDRAEMLAVCGIEDETTENQEEQPQQEEEGANAPQETTTLHDVNTLETSNSGDASQQEAPQHQQPSRVGLQYSTHQHSTYRKNPYYHRRDNNYGSYNPAYAGGYYHPMMFMMQQAQYSFNNHNNYQVYGLDQLMNTNANGSSSNSTQPFKYKLFEHPERTLKMRGLPFTATEKEIMEFFNGYDFEEDSIRFKMDFKRNRQTGICYIRFRTKSEAERAANERNRCNIGDRYIELFTIVPKT</sequence>
<evidence type="ECO:0000256" key="2">
    <source>
        <dbReference type="ARBA" id="ARBA00022884"/>
    </source>
</evidence>
<feature type="region of interest" description="Disordered" evidence="5">
    <location>
        <begin position="702"/>
        <end position="775"/>
    </location>
</feature>
<feature type="region of interest" description="Disordered" evidence="5">
    <location>
        <begin position="19"/>
        <end position="53"/>
    </location>
</feature>
<accession>A0A6A5BRU4</accession>